<dbReference type="Proteomes" id="UP000824120">
    <property type="component" value="Chromosome 1"/>
</dbReference>
<reference evidence="1 2" key="1">
    <citation type="submission" date="2020-09" db="EMBL/GenBank/DDBJ databases">
        <title>De no assembly of potato wild relative species, Solanum commersonii.</title>
        <authorList>
            <person name="Cho K."/>
        </authorList>
    </citation>
    <scope>NUCLEOTIDE SEQUENCE [LARGE SCALE GENOMIC DNA]</scope>
    <source>
        <strain evidence="1">LZ3.2</strain>
        <tissue evidence="1">Leaf</tissue>
    </source>
</reference>
<dbReference type="AlphaFoldDB" id="A0A9J6B3P7"/>
<sequence length="126" mass="14666">MAYFLRGWRKERKKIPLGLLENSKLSYEKGGIGMRNLRISNPFSKKWDTENVTQKQMMHNKHKVEKHISWKLNLGNLGLEQTHSTSSNNYLSQHHLDLCTAGHHDQAIRNLSLMNSLLSNTHEARF</sequence>
<organism evidence="1 2">
    <name type="scientific">Solanum commersonii</name>
    <name type="common">Commerson's wild potato</name>
    <name type="synonym">Commerson's nightshade</name>
    <dbReference type="NCBI Taxonomy" id="4109"/>
    <lineage>
        <taxon>Eukaryota</taxon>
        <taxon>Viridiplantae</taxon>
        <taxon>Streptophyta</taxon>
        <taxon>Embryophyta</taxon>
        <taxon>Tracheophyta</taxon>
        <taxon>Spermatophyta</taxon>
        <taxon>Magnoliopsida</taxon>
        <taxon>eudicotyledons</taxon>
        <taxon>Gunneridae</taxon>
        <taxon>Pentapetalae</taxon>
        <taxon>asterids</taxon>
        <taxon>lamiids</taxon>
        <taxon>Solanales</taxon>
        <taxon>Solanaceae</taxon>
        <taxon>Solanoideae</taxon>
        <taxon>Solaneae</taxon>
        <taxon>Solanum</taxon>
    </lineage>
</organism>
<name>A0A9J6B3P7_SOLCO</name>
<gene>
    <name evidence="1" type="ORF">H5410_003046</name>
</gene>
<comment type="caution">
    <text evidence="1">The sequence shown here is derived from an EMBL/GenBank/DDBJ whole genome shotgun (WGS) entry which is preliminary data.</text>
</comment>
<keyword evidence="2" id="KW-1185">Reference proteome</keyword>
<accession>A0A9J6B3P7</accession>
<evidence type="ECO:0000313" key="2">
    <source>
        <dbReference type="Proteomes" id="UP000824120"/>
    </source>
</evidence>
<evidence type="ECO:0000313" key="1">
    <source>
        <dbReference type="EMBL" id="KAG5631329.1"/>
    </source>
</evidence>
<dbReference type="EMBL" id="JACXVP010000001">
    <property type="protein sequence ID" value="KAG5631329.1"/>
    <property type="molecule type" value="Genomic_DNA"/>
</dbReference>
<proteinExistence type="predicted"/>
<protein>
    <submittedName>
        <fullName evidence="1">Uncharacterized protein</fullName>
    </submittedName>
</protein>